<dbReference type="STRING" id="299467.A0A443RW04"/>
<sequence length="196" mass="21950">MSSHSFKREFKKRIVPSSGTKVLYFDERETDNTIPEVEAEIAGKKVLIKLDSGCQTIAISKKCAEKLGLQERSLPVGSNMKYVSASGEDLGHIGSVKVKINFNGYIIDVYMQVLRNLKSDVLLGAPFFHKQKAVIDFLQSMMFLDAFEKHSLIRIRIPFANSVRSEKLISSNLVVIPPRSEATICVESLKTLKNDL</sequence>
<comment type="caution">
    <text evidence="1">The sequence shown here is derived from an EMBL/GenBank/DDBJ whole genome shotgun (WGS) entry which is preliminary data.</text>
</comment>
<dbReference type="Gene3D" id="2.40.70.10">
    <property type="entry name" value="Acid Proteases"/>
    <property type="match status" value="1"/>
</dbReference>
<evidence type="ECO:0000313" key="2">
    <source>
        <dbReference type="Proteomes" id="UP000288716"/>
    </source>
</evidence>
<proteinExistence type="predicted"/>
<organism evidence="1 2">
    <name type="scientific">Leptotrombidium deliense</name>
    <dbReference type="NCBI Taxonomy" id="299467"/>
    <lineage>
        <taxon>Eukaryota</taxon>
        <taxon>Metazoa</taxon>
        <taxon>Ecdysozoa</taxon>
        <taxon>Arthropoda</taxon>
        <taxon>Chelicerata</taxon>
        <taxon>Arachnida</taxon>
        <taxon>Acari</taxon>
        <taxon>Acariformes</taxon>
        <taxon>Trombidiformes</taxon>
        <taxon>Prostigmata</taxon>
        <taxon>Anystina</taxon>
        <taxon>Parasitengona</taxon>
        <taxon>Trombiculoidea</taxon>
        <taxon>Trombiculidae</taxon>
        <taxon>Leptotrombidium</taxon>
    </lineage>
</organism>
<dbReference type="AlphaFoldDB" id="A0A443RW04"/>
<dbReference type="CDD" id="cd00303">
    <property type="entry name" value="retropepsin_like"/>
    <property type="match status" value="1"/>
</dbReference>
<gene>
    <name evidence="1" type="ORF">B4U80_14470</name>
</gene>
<feature type="non-terminal residue" evidence="1">
    <location>
        <position position="196"/>
    </location>
</feature>
<reference evidence="1 2" key="1">
    <citation type="journal article" date="2018" name="Gigascience">
        <title>Genomes of trombidid mites reveal novel predicted allergens and laterally-transferred genes associated with secondary metabolism.</title>
        <authorList>
            <person name="Dong X."/>
            <person name="Chaisiri K."/>
            <person name="Xia D."/>
            <person name="Armstrong S.D."/>
            <person name="Fang Y."/>
            <person name="Donnelly M.J."/>
            <person name="Kadowaki T."/>
            <person name="McGarry J.W."/>
            <person name="Darby A.C."/>
            <person name="Makepeace B.L."/>
        </authorList>
    </citation>
    <scope>NUCLEOTIDE SEQUENCE [LARGE SCALE GENOMIC DNA]</scope>
    <source>
        <strain evidence="1">UoL-UT</strain>
    </source>
</reference>
<evidence type="ECO:0000313" key="1">
    <source>
        <dbReference type="EMBL" id="RWS19249.1"/>
    </source>
</evidence>
<dbReference type="OrthoDB" id="5597136at2759"/>
<accession>A0A443RW04</accession>
<name>A0A443RW04_9ACAR</name>
<dbReference type="Proteomes" id="UP000288716">
    <property type="component" value="Unassembled WGS sequence"/>
</dbReference>
<dbReference type="SUPFAM" id="SSF50630">
    <property type="entry name" value="Acid proteases"/>
    <property type="match status" value="1"/>
</dbReference>
<dbReference type="Pfam" id="PF13650">
    <property type="entry name" value="Asp_protease_2"/>
    <property type="match status" value="1"/>
</dbReference>
<keyword evidence="2" id="KW-1185">Reference proteome</keyword>
<dbReference type="InterPro" id="IPR021109">
    <property type="entry name" value="Peptidase_aspartic_dom_sf"/>
</dbReference>
<evidence type="ECO:0008006" key="3">
    <source>
        <dbReference type="Google" id="ProtNLM"/>
    </source>
</evidence>
<dbReference type="EMBL" id="NCKV01028436">
    <property type="protein sequence ID" value="RWS19249.1"/>
    <property type="molecule type" value="Genomic_DNA"/>
</dbReference>
<dbReference type="VEuPathDB" id="VectorBase:LDEU012791"/>
<protein>
    <recommendedName>
        <fullName evidence="3">Peptidase A2 domain-containing protein</fullName>
    </recommendedName>
</protein>